<protein>
    <recommendedName>
        <fullName evidence="2">MalT-like TPR region domain-containing protein</fullName>
    </recommendedName>
</protein>
<dbReference type="EMBL" id="BARS01012743">
    <property type="protein sequence ID" value="GAF89705.1"/>
    <property type="molecule type" value="Genomic_DNA"/>
</dbReference>
<feature type="non-terminal residue" evidence="1">
    <location>
        <position position="1"/>
    </location>
</feature>
<reference evidence="1" key="1">
    <citation type="journal article" date="2014" name="Front. Microbiol.">
        <title>High frequency of phylogenetically diverse reductive dehalogenase-homologous genes in deep subseafloor sedimentary metagenomes.</title>
        <authorList>
            <person name="Kawai M."/>
            <person name="Futagami T."/>
            <person name="Toyoda A."/>
            <person name="Takaki Y."/>
            <person name="Nishi S."/>
            <person name="Hori S."/>
            <person name="Arai W."/>
            <person name="Tsubouchi T."/>
            <person name="Morono Y."/>
            <person name="Uchiyama I."/>
            <person name="Ito T."/>
            <person name="Fujiyama A."/>
            <person name="Inagaki F."/>
            <person name="Takami H."/>
        </authorList>
    </citation>
    <scope>NUCLEOTIDE SEQUENCE</scope>
    <source>
        <strain evidence="1">Expedition CK06-06</strain>
    </source>
</reference>
<evidence type="ECO:0008006" key="2">
    <source>
        <dbReference type="Google" id="ProtNLM"/>
    </source>
</evidence>
<name>X0UMG4_9ZZZZ</name>
<proteinExistence type="predicted"/>
<dbReference type="AlphaFoldDB" id="X0UMG4"/>
<sequence length="198" mass="22432">HYAVLAEHYIAGESYEKGAQYCQLAGRKAQRAGSLNDAIPYGEKRIACLEKLPQVEDVERKIVDARTVLGLHYAQMNHHVKAKEAVDLIVDSALERGYRRRVSQIYSIIGSYNLFVEEDFAEAFKYLREALTIAEELSDILSLTMARFWLAQALAWSCQFEEALQHMGKSLEINVAANSLWGIAMLKSNMATWVYDLP</sequence>
<comment type="caution">
    <text evidence="1">The sequence shown here is derived from an EMBL/GenBank/DDBJ whole genome shotgun (WGS) entry which is preliminary data.</text>
</comment>
<organism evidence="1">
    <name type="scientific">marine sediment metagenome</name>
    <dbReference type="NCBI Taxonomy" id="412755"/>
    <lineage>
        <taxon>unclassified sequences</taxon>
        <taxon>metagenomes</taxon>
        <taxon>ecological metagenomes</taxon>
    </lineage>
</organism>
<evidence type="ECO:0000313" key="1">
    <source>
        <dbReference type="EMBL" id="GAF89705.1"/>
    </source>
</evidence>
<dbReference type="InterPro" id="IPR011990">
    <property type="entry name" value="TPR-like_helical_dom_sf"/>
</dbReference>
<feature type="non-terminal residue" evidence="1">
    <location>
        <position position="198"/>
    </location>
</feature>
<gene>
    <name evidence="1" type="ORF">S01H1_22539</name>
</gene>
<dbReference type="Gene3D" id="1.25.40.10">
    <property type="entry name" value="Tetratricopeptide repeat domain"/>
    <property type="match status" value="1"/>
</dbReference>
<dbReference type="SUPFAM" id="SSF48452">
    <property type="entry name" value="TPR-like"/>
    <property type="match status" value="1"/>
</dbReference>
<accession>X0UMG4</accession>